<dbReference type="Proteomes" id="UP000198862">
    <property type="component" value="Unassembled WGS sequence"/>
</dbReference>
<dbReference type="OrthoDB" id="9814831at2"/>
<dbReference type="InterPro" id="IPR029058">
    <property type="entry name" value="AB_hydrolase_fold"/>
</dbReference>
<name>A0A1I1E4A8_9GAMM</name>
<proteinExistence type="predicted"/>
<dbReference type="Pfam" id="PF05728">
    <property type="entry name" value="UPF0227"/>
    <property type="match status" value="1"/>
</dbReference>
<keyword evidence="2" id="KW-1185">Reference proteome</keyword>
<dbReference type="PANTHER" id="PTHR35602">
    <property type="entry name" value="ESTERASE YQIA-RELATED"/>
    <property type="match status" value="1"/>
</dbReference>
<evidence type="ECO:0008006" key="3">
    <source>
        <dbReference type="Google" id="ProtNLM"/>
    </source>
</evidence>
<dbReference type="SUPFAM" id="SSF53474">
    <property type="entry name" value="alpha/beta-Hydrolases"/>
    <property type="match status" value="1"/>
</dbReference>
<reference evidence="1 2" key="1">
    <citation type="submission" date="2016-10" db="EMBL/GenBank/DDBJ databases">
        <authorList>
            <person name="de Groot N.N."/>
        </authorList>
    </citation>
    <scope>NUCLEOTIDE SEQUENCE [LARGE SCALE GENOMIC DNA]</scope>
    <source>
        <strain evidence="1 2">DSM 6059</strain>
    </source>
</reference>
<dbReference type="RefSeq" id="WP_091978962.1">
    <property type="nucleotide sequence ID" value="NZ_FOLO01000001.1"/>
</dbReference>
<dbReference type="STRING" id="1123010.SAMN02745724_00214"/>
<protein>
    <recommendedName>
        <fullName evidence="3">Esterase YqiA</fullName>
    </recommendedName>
</protein>
<evidence type="ECO:0000313" key="1">
    <source>
        <dbReference type="EMBL" id="SFB82069.1"/>
    </source>
</evidence>
<dbReference type="InterPro" id="IPR008886">
    <property type="entry name" value="UPF0227/Esterase_YqiA"/>
</dbReference>
<dbReference type="AlphaFoldDB" id="A0A1I1E4A8"/>
<dbReference type="PANTHER" id="PTHR35602:SF3">
    <property type="entry name" value="ESTERASE YQIA"/>
    <property type="match status" value="1"/>
</dbReference>
<accession>A0A1I1E4A8</accession>
<sequence length="190" mass="21875">MNKVRVIYVHGFNSSPESFKAKQFGQYLKQTFNDRVEYLVPCLNHEPLAALITLESLINGNTVLIGSSLGGFFATYLSQKFGLKAVLVNPAVMPFNLMKTYLGEQYNPYQDYHYQLEMRHVAQLKKIHIAKLHQPQLVYLLQQTADEILNYQDAVKYYADGRQTVEFGGDHSFVKFERHFESIANFLEIA</sequence>
<gene>
    <name evidence="1" type="ORF">SAMN02745724_00214</name>
</gene>
<organism evidence="1 2">
    <name type="scientific">Pseudoalteromonas denitrificans DSM 6059</name>
    <dbReference type="NCBI Taxonomy" id="1123010"/>
    <lineage>
        <taxon>Bacteria</taxon>
        <taxon>Pseudomonadati</taxon>
        <taxon>Pseudomonadota</taxon>
        <taxon>Gammaproteobacteria</taxon>
        <taxon>Alteromonadales</taxon>
        <taxon>Pseudoalteromonadaceae</taxon>
        <taxon>Pseudoalteromonas</taxon>
    </lineage>
</organism>
<evidence type="ECO:0000313" key="2">
    <source>
        <dbReference type="Proteomes" id="UP000198862"/>
    </source>
</evidence>
<dbReference type="EMBL" id="FOLO01000001">
    <property type="protein sequence ID" value="SFB82069.1"/>
    <property type="molecule type" value="Genomic_DNA"/>
</dbReference>
<dbReference type="Gene3D" id="3.40.50.1820">
    <property type="entry name" value="alpha/beta hydrolase"/>
    <property type="match status" value="1"/>
</dbReference>